<dbReference type="RefSeq" id="WP_179259457.1">
    <property type="nucleotide sequence ID" value="NZ_CP058601.1"/>
</dbReference>
<dbReference type="Pfam" id="PF06550">
    <property type="entry name" value="SPP"/>
    <property type="match status" value="2"/>
</dbReference>
<evidence type="ECO:0000256" key="6">
    <source>
        <dbReference type="SAM" id="Phobius"/>
    </source>
</evidence>
<keyword evidence="3 6" id="KW-1133">Transmembrane helix</keyword>
<evidence type="ECO:0000256" key="2">
    <source>
        <dbReference type="ARBA" id="ARBA00022692"/>
    </source>
</evidence>
<feature type="compositionally biased region" description="Acidic residues" evidence="5">
    <location>
        <begin position="212"/>
        <end position="227"/>
    </location>
</feature>
<dbReference type="InterPro" id="IPR010545">
    <property type="entry name" value="SPP"/>
</dbReference>
<feature type="transmembrane region" description="Helical" evidence="6">
    <location>
        <begin position="281"/>
        <end position="303"/>
    </location>
</feature>
<accession>A0A7D5H516</accession>
<evidence type="ECO:0000313" key="8">
    <source>
        <dbReference type="Proteomes" id="UP000509241"/>
    </source>
</evidence>
<dbReference type="GO" id="GO:0012505">
    <property type="term" value="C:endomembrane system"/>
    <property type="evidence" value="ECO:0007669"/>
    <property type="project" value="UniProtKB-SubCell"/>
</dbReference>
<dbReference type="KEGG" id="haly:HYG82_02055"/>
<comment type="subcellular location">
    <subcellularLocation>
        <location evidence="1">Endomembrane system</location>
        <topology evidence="1">Multi-pass membrane protein</topology>
    </subcellularLocation>
</comment>
<sequence>MNDRTRVVAAVGLTILLFLGVQLGALALIEPFTESDRQAVENPQNPTNSILYFAVMLAATGLMLAAFRYDLEWLIKLLLVGVSVMISWYVFAELVPPVAGPFVSDGIADGLAIVASLAVGVALLWYPEWYVIDSAGIVMGAGAAALFGISFGILPSLLLLTVLAVYDAISVYGTEHMLDLAEGVMDLKIPVVLVVPTTLSYSYLAAGSTDDVLENGGEETTVEDEPVSEANAADDAALDDTDAATTATGTDSVDDTDAAGTATGTDSADDDSESTALERDALFIGLGDAVIPTVLVASAASFLDLPTAAVPGITVNLPALGALIGTLVGLLVLMHMVLKGRPHAGLPLLNGGAIGGYLLGALASGLSLTAALGF</sequence>
<organism evidence="7 8">
    <name type="scientific">Natrinema halophilum</name>
    <dbReference type="NCBI Taxonomy" id="1699371"/>
    <lineage>
        <taxon>Archaea</taxon>
        <taxon>Methanobacteriati</taxon>
        <taxon>Methanobacteriota</taxon>
        <taxon>Stenosarchaea group</taxon>
        <taxon>Halobacteria</taxon>
        <taxon>Halobacteriales</taxon>
        <taxon>Natrialbaceae</taxon>
        <taxon>Natrinema</taxon>
    </lineage>
</organism>
<dbReference type="OrthoDB" id="241093at2157"/>
<feature type="region of interest" description="Disordered" evidence="5">
    <location>
        <begin position="212"/>
        <end position="273"/>
    </location>
</feature>
<evidence type="ECO:0008006" key="9">
    <source>
        <dbReference type="Google" id="ProtNLM"/>
    </source>
</evidence>
<feature type="transmembrane region" description="Helical" evidence="6">
    <location>
        <begin position="315"/>
        <end position="336"/>
    </location>
</feature>
<dbReference type="GO" id="GO:0016020">
    <property type="term" value="C:membrane"/>
    <property type="evidence" value="ECO:0007669"/>
    <property type="project" value="InterPro"/>
</dbReference>
<evidence type="ECO:0000256" key="3">
    <source>
        <dbReference type="ARBA" id="ARBA00022989"/>
    </source>
</evidence>
<proteinExistence type="predicted"/>
<dbReference type="NCBIfam" id="NF041679">
    <property type="entry name" value="IMP_arch_presen"/>
    <property type="match status" value="1"/>
</dbReference>
<feature type="transmembrane region" description="Helical" evidence="6">
    <location>
        <begin position="7"/>
        <end position="29"/>
    </location>
</feature>
<feature type="transmembrane region" description="Helical" evidence="6">
    <location>
        <begin position="74"/>
        <end position="91"/>
    </location>
</feature>
<dbReference type="GO" id="GO:0042500">
    <property type="term" value="F:aspartic endopeptidase activity, intramembrane cleaving"/>
    <property type="evidence" value="ECO:0007669"/>
    <property type="project" value="InterPro"/>
</dbReference>
<keyword evidence="2 6" id="KW-0812">Transmembrane</keyword>
<reference evidence="7 8" key="1">
    <citation type="submission" date="2020-07" db="EMBL/GenBank/DDBJ databases">
        <authorList>
            <person name="Cui H."/>
        </authorList>
    </citation>
    <scope>NUCLEOTIDE SEQUENCE [LARGE SCALE GENOMIC DNA]</scope>
    <source>
        <strain evidence="7 8">YPL8</strain>
    </source>
</reference>
<evidence type="ECO:0000256" key="4">
    <source>
        <dbReference type="ARBA" id="ARBA00023136"/>
    </source>
</evidence>
<protein>
    <recommendedName>
        <fullName evidence="9">Presenilin-like membrane protease, A22 family</fullName>
    </recommendedName>
</protein>
<keyword evidence="4 6" id="KW-0472">Membrane</keyword>
<gene>
    <name evidence="7" type="ORF">HYG82_02055</name>
</gene>
<dbReference type="InterPro" id="IPR006639">
    <property type="entry name" value="Preselin/SPP"/>
</dbReference>
<dbReference type="SMART" id="SM00730">
    <property type="entry name" value="PSN"/>
    <property type="match status" value="1"/>
</dbReference>
<dbReference type="AlphaFoldDB" id="A0A7D5H516"/>
<evidence type="ECO:0000256" key="5">
    <source>
        <dbReference type="SAM" id="MobiDB-lite"/>
    </source>
</evidence>
<feature type="transmembrane region" description="Helical" evidence="6">
    <location>
        <begin position="348"/>
        <end position="372"/>
    </location>
</feature>
<feature type="transmembrane region" description="Helical" evidence="6">
    <location>
        <begin position="111"/>
        <end position="132"/>
    </location>
</feature>
<keyword evidence="8" id="KW-1185">Reference proteome</keyword>
<feature type="transmembrane region" description="Helical" evidence="6">
    <location>
        <begin position="144"/>
        <end position="169"/>
    </location>
</feature>
<name>A0A7D5H516_9EURY</name>
<evidence type="ECO:0000313" key="7">
    <source>
        <dbReference type="EMBL" id="QLG47715.1"/>
    </source>
</evidence>
<dbReference type="EMBL" id="CP058601">
    <property type="protein sequence ID" value="QLG47715.1"/>
    <property type="molecule type" value="Genomic_DNA"/>
</dbReference>
<dbReference type="Proteomes" id="UP000509241">
    <property type="component" value="Chromosome"/>
</dbReference>
<evidence type="ECO:0000256" key="1">
    <source>
        <dbReference type="ARBA" id="ARBA00004127"/>
    </source>
</evidence>
<dbReference type="GeneID" id="56032036"/>
<feature type="transmembrane region" description="Helical" evidence="6">
    <location>
        <begin position="49"/>
        <end position="67"/>
    </location>
</feature>